<dbReference type="EMBL" id="JAUCGQ010000001">
    <property type="protein sequence ID" value="MDM7854712.1"/>
    <property type="molecule type" value="Genomic_DNA"/>
</dbReference>
<dbReference type="PANTHER" id="PTHR30469">
    <property type="entry name" value="MULTIDRUG RESISTANCE PROTEIN MDTA"/>
    <property type="match status" value="1"/>
</dbReference>
<proteinExistence type="predicted"/>
<dbReference type="Gene3D" id="2.40.50.100">
    <property type="match status" value="1"/>
</dbReference>
<reference evidence="1 2" key="1">
    <citation type="submission" date="2023-06" db="EMBL/GenBank/DDBJ databases">
        <title>Cellulomonas sp. MW4 Whole genome sequence.</title>
        <authorList>
            <person name="Park S."/>
        </authorList>
    </citation>
    <scope>NUCLEOTIDE SEQUENCE [LARGE SCALE GENOMIC DNA]</scope>
    <source>
        <strain evidence="1 2">MW4</strain>
    </source>
</reference>
<comment type="caution">
    <text evidence="1">The sequence shown here is derived from an EMBL/GenBank/DDBJ whole genome shotgun (WGS) entry which is preliminary data.</text>
</comment>
<evidence type="ECO:0000313" key="1">
    <source>
        <dbReference type="EMBL" id="MDM7854712.1"/>
    </source>
</evidence>
<dbReference type="SUPFAM" id="SSF111369">
    <property type="entry name" value="HlyD-like secretion proteins"/>
    <property type="match status" value="1"/>
</dbReference>
<dbReference type="Proteomes" id="UP001529338">
    <property type="component" value="Unassembled WGS sequence"/>
</dbReference>
<accession>A0ABT7SEW9</accession>
<gene>
    <name evidence="1" type="ORF">QRT04_07195</name>
</gene>
<organism evidence="1 2">
    <name type="scientific">Cellulomonas alba</name>
    <dbReference type="NCBI Taxonomy" id="3053467"/>
    <lineage>
        <taxon>Bacteria</taxon>
        <taxon>Bacillati</taxon>
        <taxon>Actinomycetota</taxon>
        <taxon>Actinomycetes</taxon>
        <taxon>Micrococcales</taxon>
        <taxon>Cellulomonadaceae</taxon>
        <taxon>Cellulomonas</taxon>
    </lineage>
</organism>
<keyword evidence="2" id="KW-1185">Reference proteome</keyword>
<protein>
    <submittedName>
        <fullName evidence="1">HlyD family efflux transporter periplasmic adaptor subunit</fullName>
    </submittedName>
</protein>
<evidence type="ECO:0000313" key="2">
    <source>
        <dbReference type="Proteomes" id="UP001529338"/>
    </source>
</evidence>
<name>A0ABT7SEW9_9CELL</name>
<sequence>MTLANRFKLLVGLLVVLVIAALATYHLNESRGRAVADSAQILAKTYEVGTPYSGLVIGQQVEVGDTVKAGQPLFTIDSATLEYDRKTYHVDTTEGTKVDAAGHLVVLASGDGIVTKIDAERGTFVGGSADLATVERASTLYVQAEYTLSAKEYARVAPHARVDVELPNHHTVTGHVGRIDVRTAGGKAEAIMTVAVPGLTDGAQDGVVSSGAPVTATLALDNEGPVTTVADAVKGYLHKTFG</sequence>
<dbReference type="RefSeq" id="WP_289454522.1">
    <property type="nucleotide sequence ID" value="NZ_JAUCGQ010000001.1"/>
</dbReference>
<dbReference type="PANTHER" id="PTHR30469:SF15">
    <property type="entry name" value="HLYD FAMILY OF SECRETION PROTEINS"/>
    <property type="match status" value="1"/>
</dbReference>